<dbReference type="AlphaFoldDB" id="A0A103DXE7"/>
<keyword evidence="4" id="KW-0285">Flavoprotein</keyword>
<dbReference type="Pfam" id="PF00441">
    <property type="entry name" value="Acyl-CoA_dh_1"/>
    <property type="match status" value="1"/>
</dbReference>
<dbReference type="GO" id="GO:0005737">
    <property type="term" value="C:cytoplasm"/>
    <property type="evidence" value="ECO:0007669"/>
    <property type="project" value="TreeGrafter"/>
</dbReference>
<dbReference type="GO" id="GO:0003995">
    <property type="term" value="F:acyl-CoA dehydrogenase activity"/>
    <property type="evidence" value="ECO:0007669"/>
    <property type="project" value="TreeGrafter"/>
</dbReference>
<organism evidence="10 11">
    <name type="scientific">Burkholderia singularis</name>
    <dbReference type="NCBI Taxonomy" id="1503053"/>
    <lineage>
        <taxon>Bacteria</taxon>
        <taxon>Pseudomonadati</taxon>
        <taxon>Pseudomonadota</taxon>
        <taxon>Betaproteobacteria</taxon>
        <taxon>Burkholderiales</taxon>
        <taxon>Burkholderiaceae</taxon>
        <taxon>Burkholderia</taxon>
        <taxon>pseudomallei group</taxon>
    </lineage>
</organism>
<dbReference type="EMBL" id="LOWA01000054">
    <property type="protein sequence ID" value="KVE24467.1"/>
    <property type="molecule type" value="Genomic_DNA"/>
</dbReference>
<evidence type="ECO:0000256" key="1">
    <source>
        <dbReference type="ARBA" id="ARBA00001974"/>
    </source>
</evidence>
<comment type="caution">
    <text evidence="10">The sequence shown here is derived from an EMBL/GenBank/DDBJ whole genome shotgun (WGS) entry which is preliminary data.</text>
</comment>
<evidence type="ECO:0000259" key="7">
    <source>
        <dbReference type="Pfam" id="PF00441"/>
    </source>
</evidence>
<evidence type="ECO:0000256" key="3">
    <source>
        <dbReference type="ARBA" id="ARBA00011738"/>
    </source>
</evidence>
<dbReference type="Proteomes" id="UP000062788">
    <property type="component" value="Unassembled WGS sequence"/>
</dbReference>
<dbReference type="InterPro" id="IPR037069">
    <property type="entry name" value="AcylCoA_DH/ox_N_sf"/>
</dbReference>
<dbReference type="Gene3D" id="2.40.110.10">
    <property type="entry name" value="Butyryl-CoA Dehydrogenase, subunit A, domain 2"/>
    <property type="match status" value="1"/>
</dbReference>
<feature type="domain" description="Acyl-CoA dehydrogenase/oxidase N-terminal" evidence="9">
    <location>
        <begin position="42"/>
        <end position="115"/>
    </location>
</feature>
<evidence type="ECO:0000259" key="9">
    <source>
        <dbReference type="Pfam" id="PF02771"/>
    </source>
</evidence>
<dbReference type="InterPro" id="IPR036250">
    <property type="entry name" value="AcylCo_DH-like_C"/>
</dbReference>
<comment type="subunit">
    <text evidence="3">Homodimer.</text>
</comment>
<dbReference type="GO" id="GO:0050660">
    <property type="term" value="F:flavin adenine dinucleotide binding"/>
    <property type="evidence" value="ECO:0007669"/>
    <property type="project" value="InterPro"/>
</dbReference>
<keyword evidence="11" id="KW-1185">Reference proteome</keyword>
<dbReference type="SUPFAM" id="SSF56645">
    <property type="entry name" value="Acyl-CoA dehydrogenase NM domain-like"/>
    <property type="match status" value="1"/>
</dbReference>
<dbReference type="RefSeq" id="WP_059519687.1">
    <property type="nucleotide sequence ID" value="NZ_LOWA01000054.1"/>
</dbReference>
<proteinExistence type="inferred from homology"/>
<dbReference type="PANTHER" id="PTHR48083">
    <property type="entry name" value="MEDIUM-CHAIN SPECIFIC ACYL-COA DEHYDROGENASE, MITOCHONDRIAL-RELATED"/>
    <property type="match status" value="1"/>
</dbReference>
<evidence type="ECO:0000313" key="10">
    <source>
        <dbReference type="EMBL" id="KVE24467.1"/>
    </source>
</evidence>
<evidence type="ECO:0000259" key="8">
    <source>
        <dbReference type="Pfam" id="PF02770"/>
    </source>
</evidence>
<name>A0A103DXE7_9BURK</name>
<dbReference type="InterPro" id="IPR046373">
    <property type="entry name" value="Acyl-CoA_Oxase/DH_mid-dom_sf"/>
</dbReference>
<dbReference type="Pfam" id="PF02771">
    <property type="entry name" value="Acyl-CoA_dh_N"/>
    <property type="match status" value="1"/>
</dbReference>
<keyword evidence="5" id="KW-0274">FAD</keyword>
<evidence type="ECO:0000256" key="5">
    <source>
        <dbReference type="ARBA" id="ARBA00022827"/>
    </source>
</evidence>
<dbReference type="Gene3D" id="1.10.540.10">
    <property type="entry name" value="Acyl-CoA dehydrogenase/oxidase, N-terminal domain"/>
    <property type="match status" value="1"/>
</dbReference>
<dbReference type="InterPro" id="IPR050741">
    <property type="entry name" value="Acyl-CoA_dehydrogenase"/>
</dbReference>
<sequence>MNARTTAFSAVEAALAAPEAALAAGDFETVERLMAGIRTTNRARGLWLPQVPRGDGGMGLNLLELVDVGELLGRSPLGHYAVNYQAPDTGNIEVLLDYATPAQRNRWLAPLLRGEIRSCFAATEPESAGSNPSSIKTKALFKDGTWRLSGRKWFASGADRAAFAIVLAVTDEAAPLHARTSTFIVPTDAPGFRHVRNLRVMGDEGYGWASHGELELNDCRLDEAALLGKPGDGFVVLQARLATGRLHHCARWIGVCERAFAIMCRRACRRELAAGELLSSRQTVQNWIAESRASIDAARMLVTQAASRLQSRHERAQIDISIAKFFVAGVTQTVLDHALQVQGALGVSGDTILNVLWRHERAGRIYDGPDEVHKALVARHAIAAFRREVQ</sequence>
<evidence type="ECO:0000256" key="6">
    <source>
        <dbReference type="ARBA" id="ARBA00023002"/>
    </source>
</evidence>
<dbReference type="GO" id="GO:0033539">
    <property type="term" value="P:fatty acid beta-oxidation using acyl-CoA dehydrogenase"/>
    <property type="evidence" value="ECO:0007669"/>
    <property type="project" value="TreeGrafter"/>
</dbReference>
<evidence type="ECO:0000313" key="11">
    <source>
        <dbReference type="Proteomes" id="UP000062788"/>
    </source>
</evidence>
<dbReference type="Gene3D" id="1.20.140.10">
    <property type="entry name" value="Butyryl-CoA Dehydrogenase, subunit A, domain 3"/>
    <property type="match status" value="1"/>
</dbReference>
<feature type="domain" description="Acyl-CoA oxidase/dehydrogenase middle" evidence="8">
    <location>
        <begin position="119"/>
        <end position="219"/>
    </location>
</feature>
<protein>
    <submittedName>
        <fullName evidence="10">Acyl-CoA dehydrogenase</fullName>
    </submittedName>
</protein>
<keyword evidence="6" id="KW-0560">Oxidoreductase</keyword>
<dbReference type="InterPro" id="IPR009100">
    <property type="entry name" value="AcylCoA_DH/oxidase_NM_dom_sf"/>
</dbReference>
<dbReference type="Pfam" id="PF02770">
    <property type="entry name" value="Acyl-CoA_dh_M"/>
    <property type="match status" value="1"/>
</dbReference>
<dbReference type="PANTHER" id="PTHR48083:SF13">
    <property type="entry name" value="ACYL-COA DEHYDROGENASE FAMILY MEMBER 11"/>
    <property type="match status" value="1"/>
</dbReference>
<gene>
    <name evidence="10" type="ORF">WS67_20375</name>
</gene>
<dbReference type="InterPro" id="IPR006091">
    <property type="entry name" value="Acyl-CoA_Oxase/DH_mid-dom"/>
</dbReference>
<feature type="domain" description="Acyl-CoA dehydrogenase/oxidase C-terminal" evidence="7">
    <location>
        <begin position="231"/>
        <end position="381"/>
    </location>
</feature>
<comment type="cofactor">
    <cofactor evidence="1">
        <name>FAD</name>
        <dbReference type="ChEBI" id="CHEBI:57692"/>
    </cofactor>
</comment>
<comment type="similarity">
    <text evidence="2">Belongs to the acyl-CoA dehydrogenase family.</text>
</comment>
<dbReference type="InterPro" id="IPR009075">
    <property type="entry name" value="AcylCo_DH/oxidase_C"/>
</dbReference>
<dbReference type="OrthoDB" id="7807987at2"/>
<dbReference type="SUPFAM" id="SSF47203">
    <property type="entry name" value="Acyl-CoA dehydrogenase C-terminal domain-like"/>
    <property type="match status" value="1"/>
</dbReference>
<evidence type="ECO:0000256" key="4">
    <source>
        <dbReference type="ARBA" id="ARBA00022630"/>
    </source>
</evidence>
<accession>A0A103DXE7</accession>
<reference evidence="10 11" key="1">
    <citation type="submission" date="2015-11" db="EMBL/GenBank/DDBJ databases">
        <title>Expanding the genomic diversity of Burkholderia species for the development of highly accurate diagnostics.</title>
        <authorList>
            <person name="Sahl J."/>
            <person name="Keim P."/>
            <person name="Wagner D."/>
        </authorList>
    </citation>
    <scope>NUCLEOTIDE SEQUENCE [LARGE SCALE GENOMIC DNA]</scope>
    <source>
        <strain evidence="10 11">TSV85</strain>
    </source>
</reference>
<evidence type="ECO:0000256" key="2">
    <source>
        <dbReference type="ARBA" id="ARBA00009347"/>
    </source>
</evidence>
<dbReference type="InterPro" id="IPR013786">
    <property type="entry name" value="AcylCoA_DH/ox_N"/>
</dbReference>